<dbReference type="GO" id="GO:0000105">
    <property type="term" value="P:L-histidine biosynthetic process"/>
    <property type="evidence" value="ECO:0007669"/>
    <property type="project" value="UniProtKB-UniRule"/>
</dbReference>
<dbReference type="Gene3D" id="3.90.1150.10">
    <property type="entry name" value="Aspartate Aminotransferase, domain 1"/>
    <property type="match status" value="1"/>
</dbReference>
<dbReference type="InterPro" id="IPR001917">
    <property type="entry name" value="Aminotrans_II_pyridoxalP_BS"/>
</dbReference>
<dbReference type="PROSITE" id="PS00599">
    <property type="entry name" value="AA_TRANSFER_CLASS_2"/>
    <property type="match status" value="1"/>
</dbReference>
<dbReference type="GO" id="GO:0030170">
    <property type="term" value="F:pyridoxal phosphate binding"/>
    <property type="evidence" value="ECO:0007669"/>
    <property type="project" value="InterPro"/>
</dbReference>
<name>A0A291LWZ1_9RHOB</name>
<dbReference type="Proteomes" id="UP000219050">
    <property type="component" value="Chromosome"/>
</dbReference>
<organism evidence="14 15">
    <name type="scientific">Pacificitalea manganoxidans</name>
    <dbReference type="NCBI Taxonomy" id="1411902"/>
    <lineage>
        <taxon>Bacteria</taxon>
        <taxon>Pseudomonadati</taxon>
        <taxon>Pseudomonadota</taxon>
        <taxon>Alphaproteobacteria</taxon>
        <taxon>Rhodobacterales</taxon>
        <taxon>Paracoccaceae</taxon>
        <taxon>Pacificitalea</taxon>
    </lineage>
</organism>
<dbReference type="InterPro" id="IPR050106">
    <property type="entry name" value="HistidinolP_aminotransfase"/>
</dbReference>
<dbReference type="CDD" id="cd00609">
    <property type="entry name" value="AAT_like"/>
    <property type="match status" value="1"/>
</dbReference>
<comment type="catalytic activity">
    <reaction evidence="10 11">
        <text>L-histidinol phosphate + 2-oxoglutarate = 3-(imidazol-4-yl)-2-oxopropyl phosphate + L-glutamate</text>
        <dbReference type="Rhea" id="RHEA:23744"/>
        <dbReference type="ChEBI" id="CHEBI:16810"/>
        <dbReference type="ChEBI" id="CHEBI:29985"/>
        <dbReference type="ChEBI" id="CHEBI:57766"/>
        <dbReference type="ChEBI" id="CHEBI:57980"/>
        <dbReference type="EC" id="2.6.1.9"/>
    </reaction>
</comment>
<evidence type="ECO:0000256" key="4">
    <source>
        <dbReference type="ARBA" id="ARBA00011738"/>
    </source>
</evidence>
<dbReference type="GO" id="GO:0004400">
    <property type="term" value="F:histidinol-phosphate transaminase activity"/>
    <property type="evidence" value="ECO:0007669"/>
    <property type="project" value="UniProtKB-UniRule"/>
</dbReference>
<evidence type="ECO:0000256" key="3">
    <source>
        <dbReference type="ARBA" id="ARBA00007970"/>
    </source>
</evidence>
<keyword evidence="7 11" id="KW-0808">Transferase</keyword>
<comment type="subunit">
    <text evidence="4 11">Homodimer.</text>
</comment>
<dbReference type="EC" id="2.6.1.9" evidence="11"/>
<dbReference type="EMBL" id="CP021404">
    <property type="protein sequence ID" value="ATI41211.1"/>
    <property type="molecule type" value="Genomic_DNA"/>
</dbReference>
<evidence type="ECO:0000256" key="12">
    <source>
        <dbReference type="SAM" id="MobiDB-lite"/>
    </source>
</evidence>
<protein>
    <recommendedName>
        <fullName evidence="11">Histidinol-phosphate aminotransferase</fullName>
        <ecNumber evidence="11">2.6.1.9</ecNumber>
    </recommendedName>
    <alternativeName>
        <fullName evidence="11">Imidazole acetol-phosphate transaminase</fullName>
    </alternativeName>
</protein>
<dbReference type="UniPathway" id="UPA00031">
    <property type="reaction ID" value="UER00012"/>
</dbReference>
<keyword evidence="9 11" id="KW-0368">Histidine biosynthesis</keyword>
<evidence type="ECO:0000256" key="5">
    <source>
        <dbReference type="ARBA" id="ARBA00022576"/>
    </source>
</evidence>
<feature type="domain" description="Aminotransferase class I/classII large" evidence="13">
    <location>
        <begin position="62"/>
        <end position="387"/>
    </location>
</feature>
<dbReference type="InterPro" id="IPR015424">
    <property type="entry name" value="PyrdxlP-dep_Trfase"/>
</dbReference>
<dbReference type="AlphaFoldDB" id="A0A291LWZ1"/>
<feature type="modified residue" description="N6-(pyridoxal phosphate)lysine" evidence="11">
    <location>
        <position position="255"/>
    </location>
</feature>
<dbReference type="PANTHER" id="PTHR43643:SF6">
    <property type="entry name" value="HISTIDINOL-PHOSPHATE AMINOTRANSFERASE"/>
    <property type="match status" value="1"/>
</dbReference>
<evidence type="ECO:0000256" key="7">
    <source>
        <dbReference type="ARBA" id="ARBA00022679"/>
    </source>
</evidence>
<feature type="compositionally biased region" description="Low complexity" evidence="12">
    <location>
        <begin position="8"/>
        <end position="29"/>
    </location>
</feature>
<dbReference type="Gene3D" id="3.40.640.10">
    <property type="entry name" value="Type I PLP-dependent aspartate aminotransferase-like (Major domain)"/>
    <property type="match status" value="1"/>
</dbReference>
<dbReference type="InterPro" id="IPR004839">
    <property type="entry name" value="Aminotransferase_I/II_large"/>
</dbReference>
<dbReference type="SUPFAM" id="SSF53383">
    <property type="entry name" value="PLP-dependent transferases"/>
    <property type="match status" value="1"/>
</dbReference>
<dbReference type="PANTHER" id="PTHR43643">
    <property type="entry name" value="HISTIDINOL-PHOSPHATE AMINOTRANSFERASE 2"/>
    <property type="match status" value="1"/>
</dbReference>
<evidence type="ECO:0000256" key="2">
    <source>
        <dbReference type="ARBA" id="ARBA00005011"/>
    </source>
</evidence>
<dbReference type="KEGG" id="cmag:CBW24_03805"/>
<dbReference type="InterPro" id="IPR015422">
    <property type="entry name" value="PyrdxlP-dep_Trfase_small"/>
</dbReference>
<evidence type="ECO:0000313" key="14">
    <source>
        <dbReference type="EMBL" id="ATI41211.1"/>
    </source>
</evidence>
<evidence type="ECO:0000259" key="13">
    <source>
        <dbReference type="Pfam" id="PF00155"/>
    </source>
</evidence>
<reference evidence="14 15" key="1">
    <citation type="submission" date="2017-05" db="EMBL/GenBank/DDBJ databases">
        <title>Comparative genomic and metabolic analysis of manganese-oxidizing mechanisms in Celeribater manganoxidans DY25T: its adaption to the environment of polymetallic nodule.</title>
        <authorList>
            <person name="Wang X."/>
        </authorList>
    </citation>
    <scope>NUCLEOTIDE SEQUENCE [LARGE SCALE GENOMIC DNA]</scope>
    <source>
        <strain evidence="14 15">DY25</strain>
    </source>
</reference>
<dbReference type="InterPro" id="IPR005861">
    <property type="entry name" value="HisP_aminotrans"/>
</dbReference>
<evidence type="ECO:0000256" key="9">
    <source>
        <dbReference type="ARBA" id="ARBA00023102"/>
    </source>
</evidence>
<dbReference type="NCBIfam" id="TIGR01141">
    <property type="entry name" value="hisC"/>
    <property type="match status" value="1"/>
</dbReference>
<comment type="cofactor">
    <cofactor evidence="1 11">
        <name>pyridoxal 5'-phosphate</name>
        <dbReference type="ChEBI" id="CHEBI:597326"/>
    </cofactor>
</comment>
<evidence type="ECO:0000256" key="8">
    <source>
        <dbReference type="ARBA" id="ARBA00022898"/>
    </source>
</evidence>
<evidence type="ECO:0000256" key="6">
    <source>
        <dbReference type="ARBA" id="ARBA00022605"/>
    </source>
</evidence>
<evidence type="ECO:0000256" key="11">
    <source>
        <dbReference type="HAMAP-Rule" id="MF_01023"/>
    </source>
</evidence>
<dbReference type="InterPro" id="IPR015421">
    <property type="entry name" value="PyrdxlP-dep_Trfase_major"/>
</dbReference>
<keyword evidence="15" id="KW-1185">Reference proteome</keyword>
<feature type="region of interest" description="Disordered" evidence="12">
    <location>
        <begin position="1"/>
        <end position="31"/>
    </location>
</feature>
<keyword evidence="5 11" id="KW-0032">Aminotransferase</keyword>
<comment type="similarity">
    <text evidence="3 11">Belongs to the class-II pyridoxal-phosphate-dependent aminotransferase family. Histidinol-phosphate aminotransferase subfamily.</text>
</comment>
<accession>A0A291LWZ1</accession>
<evidence type="ECO:0000256" key="10">
    <source>
        <dbReference type="ARBA" id="ARBA00047481"/>
    </source>
</evidence>
<sequence length="398" mass="43087">MRSDDPMTDTTTPETATPTTATPETAPDPLNGLVRPELLALADYNAGVSLEKMRAELGLDRVVKLDSNENPLSCSPAVGPAMQAVQDRIFRYPDREELRLRAALSRDLGVGPDRLAFTAGSEDLVSILFRMVLRPGDTVLTAVPAFGLYEICAQHASAHTQKVPFNADWSFPVDALIAALADRPRVLVICSPCNPVGAAITLDDLDRLLRAASADTLVVLDEAYVEFMDDATRGQHFERLKAHDGPWMALRTFSKAYGLAGLRIGYGIAHHPALAAAVYKVRSPFNVSATALAGAEAAYGDQDHVAATRDFVAGERDRVAAALRAMGLDPAPSQGNFLFFDCRRPARAVADHLRAQGVLIKPWHEADYRTCARVTIGRAEDNDTFLATLKRVLAEDAL</sequence>
<evidence type="ECO:0000313" key="15">
    <source>
        <dbReference type="Proteomes" id="UP000219050"/>
    </source>
</evidence>
<dbReference type="Pfam" id="PF00155">
    <property type="entry name" value="Aminotran_1_2"/>
    <property type="match status" value="1"/>
</dbReference>
<gene>
    <name evidence="11" type="primary">hisC</name>
    <name evidence="14" type="ORF">CBW24_03805</name>
</gene>
<proteinExistence type="inferred from homology"/>
<keyword evidence="6 11" id="KW-0028">Amino-acid biosynthesis</keyword>
<evidence type="ECO:0000256" key="1">
    <source>
        <dbReference type="ARBA" id="ARBA00001933"/>
    </source>
</evidence>
<dbReference type="HAMAP" id="MF_01023">
    <property type="entry name" value="HisC_aminotrans_2"/>
    <property type="match status" value="1"/>
</dbReference>
<keyword evidence="8 11" id="KW-0663">Pyridoxal phosphate</keyword>
<comment type="pathway">
    <text evidence="2 11">Amino-acid biosynthesis; L-histidine biosynthesis; L-histidine from 5-phospho-alpha-D-ribose 1-diphosphate: step 7/9.</text>
</comment>